<reference evidence="2 3" key="1">
    <citation type="journal article" date="2018" name="Evol. Lett.">
        <title>Horizontal gene cluster transfer increased hallucinogenic mushroom diversity.</title>
        <authorList>
            <person name="Reynolds H.T."/>
            <person name="Vijayakumar V."/>
            <person name="Gluck-Thaler E."/>
            <person name="Korotkin H.B."/>
            <person name="Matheny P.B."/>
            <person name="Slot J.C."/>
        </authorList>
    </citation>
    <scope>NUCLEOTIDE SEQUENCE [LARGE SCALE GENOMIC DNA]</scope>
    <source>
        <strain evidence="2 3">2629</strain>
    </source>
</reference>
<dbReference type="EMBL" id="NHTK01006103">
    <property type="protein sequence ID" value="PPQ63950.1"/>
    <property type="molecule type" value="Genomic_DNA"/>
</dbReference>
<name>A0A409VE89_9AGAR</name>
<dbReference type="InParanoid" id="A0A409VE89"/>
<accession>A0A409VE89</accession>
<dbReference type="OrthoDB" id="10678741at2759"/>
<evidence type="ECO:0000256" key="1">
    <source>
        <dbReference type="SAM" id="MobiDB-lite"/>
    </source>
</evidence>
<feature type="region of interest" description="Disordered" evidence="1">
    <location>
        <begin position="174"/>
        <end position="230"/>
    </location>
</feature>
<comment type="caution">
    <text evidence="2">The sequence shown here is derived from an EMBL/GenBank/DDBJ whole genome shotgun (WGS) entry which is preliminary data.</text>
</comment>
<proteinExistence type="predicted"/>
<organism evidence="2 3">
    <name type="scientific">Panaeolus cyanescens</name>
    <dbReference type="NCBI Taxonomy" id="181874"/>
    <lineage>
        <taxon>Eukaryota</taxon>
        <taxon>Fungi</taxon>
        <taxon>Dikarya</taxon>
        <taxon>Basidiomycota</taxon>
        <taxon>Agaricomycotina</taxon>
        <taxon>Agaricomycetes</taxon>
        <taxon>Agaricomycetidae</taxon>
        <taxon>Agaricales</taxon>
        <taxon>Agaricineae</taxon>
        <taxon>Galeropsidaceae</taxon>
        <taxon>Panaeolus</taxon>
    </lineage>
</organism>
<gene>
    <name evidence="2" type="ORF">CVT24_009126</name>
</gene>
<dbReference type="AlphaFoldDB" id="A0A409VE89"/>
<dbReference type="Proteomes" id="UP000284842">
    <property type="component" value="Unassembled WGS sequence"/>
</dbReference>
<evidence type="ECO:0000313" key="2">
    <source>
        <dbReference type="EMBL" id="PPQ63950.1"/>
    </source>
</evidence>
<sequence length="246" mass="26578">MSSPTSSYDIEPFSDTGASASCFIACRNDQSHMNSLLMPQPCCIQGLTHLAAAEPPFIHTIHRKPGFSDIRGEYLRSAISSTLPFDTSDLEHATTCSPLSASDDDDSATITPTTIFFSAHRLDRHENASERTVVPALPAKRITTSRSFFPVLSSEIAVPIIIVSRTESEVGSQGVVGESTRIREKKGRKSTTKGTSKPATGAKKTKKRTKKVQEDSKAMKGHASSPPLQLAPQISVTISSVYSREI</sequence>
<protein>
    <submittedName>
        <fullName evidence="2">Uncharacterized protein</fullName>
    </submittedName>
</protein>
<evidence type="ECO:0000313" key="3">
    <source>
        <dbReference type="Proteomes" id="UP000284842"/>
    </source>
</evidence>
<keyword evidence="3" id="KW-1185">Reference proteome</keyword>
<feature type="compositionally biased region" description="Low complexity" evidence="1">
    <location>
        <begin position="192"/>
        <end position="202"/>
    </location>
</feature>